<dbReference type="PANTHER" id="PTHR12215">
    <property type="entry name" value="PHOSPHOPANTETHEINE TRANSFERASE"/>
    <property type="match status" value="1"/>
</dbReference>
<dbReference type="Pfam" id="PF01648">
    <property type="entry name" value="ACPS"/>
    <property type="match status" value="1"/>
</dbReference>
<reference evidence="4 5" key="1">
    <citation type="journal article" date="2009" name="BMC Genomics">
        <title>The complete genome sequence of Xanthomonas albilineans provides new insights into the reductive genome evolution of the xylem-limited Xanthomonadaceae.</title>
        <authorList>
            <person name="Pieretti I."/>
            <person name="Royer M."/>
            <person name="Barbe V."/>
            <person name="Carrere S."/>
            <person name="Koebnik R."/>
            <person name="Cociancich S."/>
            <person name="Couloux A."/>
            <person name="Darrasse A."/>
            <person name="Gouzy J."/>
            <person name="Jacques M.A."/>
            <person name="Lauber E."/>
            <person name="Manceau C."/>
            <person name="Mangenot S."/>
            <person name="Poussier S."/>
            <person name="Segurens B."/>
            <person name="Szurek B."/>
            <person name="Verdier V."/>
            <person name="Arlat M."/>
            <person name="Rott P."/>
        </authorList>
    </citation>
    <scope>NUCLEOTIDE SEQUENCE [LARGE SCALE GENOMIC DNA]</scope>
    <source>
        <strain evidence="5">GPE PC73 / CFBP 7063</strain>
    </source>
</reference>
<name>D2U8G6_XANAP</name>
<dbReference type="eggNOG" id="COG2091">
    <property type="taxonomic scope" value="Bacteria"/>
</dbReference>
<keyword evidence="5" id="KW-1185">Reference proteome</keyword>
<evidence type="ECO:0000256" key="1">
    <source>
        <dbReference type="ARBA" id="ARBA00010990"/>
    </source>
</evidence>
<evidence type="ECO:0000313" key="4">
    <source>
        <dbReference type="EMBL" id="CBA14647.1"/>
    </source>
</evidence>
<dbReference type="InterPro" id="IPR050559">
    <property type="entry name" value="P-Pant_transferase_sf"/>
</dbReference>
<evidence type="ECO:0000313" key="5">
    <source>
        <dbReference type="Proteomes" id="UP000001890"/>
    </source>
</evidence>
<feature type="domain" description="4'-phosphopantetheinyl transferase" evidence="3">
    <location>
        <begin position="93"/>
        <end position="199"/>
    </location>
</feature>
<gene>
    <name evidence="4" type="ordered locus">XALc_0101</name>
</gene>
<proteinExistence type="inferred from homology"/>
<dbReference type="InterPro" id="IPR037143">
    <property type="entry name" value="4-PPantetheinyl_Trfase_dom_sf"/>
</dbReference>
<dbReference type="OrthoDB" id="9808281at2"/>
<protein>
    <submittedName>
        <fullName evidence="4">Putative 4'-phosphopantetheinyl transferase protein</fullName>
        <ecNumber evidence="4">2.7.8.-</ecNumber>
    </submittedName>
</protein>
<dbReference type="GeneID" id="57875477"/>
<comment type="similarity">
    <text evidence="1">Belongs to the P-Pant transferase superfamily. Gsp/Sfp/HetI/AcpT family.</text>
</comment>
<dbReference type="AlphaFoldDB" id="D2U8G6"/>
<organism evidence="4 5">
    <name type="scientific">Xanthomonas albilineans (strain GPE PC73 / CFBP 7063)</name>
    <dbReference type="NCBI Taxonomy" id="380358"/>
    <lineage>
        <taxon>Bacteria</taxon>
        <taxon>Pseudomonadati</taxon>
        <taxon>Pseudomonadota</taxon>
        <taxon>Gammaproteobacteria</taxon>
        <taxon>Lysobacterales</taxon>
        <taxon>Lysobacteraceae</taxon>
        <taxon>Xanthomonas</taxon>
    </lineage>
</organism>
<dbReference type="GO" id="GO:0000287">
    <property type="term" value="F:magnesium ion binding"/>
    <property type="evidence" value="ECO:0007669"/>
    <property type="project" value="InterPro"/>
</dbReference>
<dbReference type="EMBL" id="FP565176">
    <property type="protein sequence ID" value="CBA14647.1"/>
    <property type="molecule type" value="Genomic_DNA"/>
</dbReference>
<dbReference type="GO" id="GO:0005829">
    <property type="term" value="C:cytosol"/>
    <property type="evidence" value="ECO:0007669"/>
    <property type="project" value="TreeGrafter"/>
</dbReference>
<dbReference type="EC" id="2.7.8.-" evidence="4"/>
<evidence type="ECO:0000256" key="2">
    <source>
        <dbReference type="ARBA" id="ARBA00022679"/>
    </source>
</evidence>
<dbReference type="GO" id="GO:0019878">
    <property type="term" value="P:lysine biosynthetic process via aminoadipic acid"/>
    <property type="evidence" value="ECO:0007669"/>
    <property type="project" value="TreeGrafter"/>
</dbReference>
<sequence>MSAPIPLPTSAALPDWRIGPVALWLRPHPPRTSGEATARCLLAAELGVTSAQLPLYRDARGRPGLHAPLAHVDTGWSHSGDYLLVAVAANARLGVDIERQLPRPRLLELAQRFFHPDEAAALLALATPAREALFFRLWCAKEALLKAHGHGLAFGLHRLCFAEDATGGLHLAWCDPALGSAACWQVHEWQAASGYRAALAWRRLDSSSR</sequence>
<dbReference type="Proteomes" id="UP000001890">
    <property type="component" value="Chromosome"/>
</dbReference>
<dbReference type="KEGG" id="xal:XALC_0101"/>
<evidence type="ECO:0000259" key="3">
    <source>
        <dbReference type="Pfam" id="PF01648"/>
    </source>
</evidence>
<dbReference type="SUPFAM" id="SSF56214">
    <property type="entry name" value="4'-phosphopantetheinyl transferase"/>
    <property type="match status" value="2"/>
</dbReference>
<dbReference type="RefSeq" id="WP_012914666.1">
    <property type="nucleotide sequence ID" value="NC_013722.1"/>
</dbReference>
<keyword evidence="2 4" id="KW-0808">Transferase</keyword>
<dbReference type="GO" id="GO:0008897">
    <property type="term" value="F:holo-[acyl-carrier-protein] synthase activity"/>
    <property type="evidence" value="ECO:0007669"/>
    <property type="project" value="InterPro"/>
</dbReference>
<dbReference type="InterPro" id="IPR008278">
    <property type="entry name" value="4-PPantetheinyl_Trfase_dom"/>
</dbReference>
<dbReference type="PANTHER" id="PTHR12215:SF10">
    <property type="entry name" value="L-AMINOADIPATE-SEMIALDEHYDE DEHYDROGENASE-PHOSPHOPANTETHEINYL TRANSFERASE"/>
    <property type="match status" value="1"/>
</dbReference>
<accession>D2U8G6</accession>
<dbReference type="STRING" id="380358.XALC_0101"/>
<dbReference type="Gene3D" id="3.90.470.20">
    <property type="entry name" value="4'-phosphopantetheinyl transferase domain"/>
    <property type="match status" value="1"/>
</dbReference>
<dbReference type="BRENDA" id="2.7.8.7">
    <property type="organism ID" value="12879"/>
</dbReference>